<dbReference type="PROSITE" id="PS50144">
    <property type="entry name" value="MATH"/>
    <property type="match status" value="1"/>
</dbReference>
<dbReference type="Pfam" id="PF22486">
    <property type="entry name" value="MATH_2"/>
    <property type="match status" value="1"/>
</dbReference>
<feature type="domain" description="MATH" evidence="2">
    <location>
        <begin position="1"/>
        <end position="57"/>
    </location>
</feature>
<dbReference type="PANTHER" id="PTHR46236:SF35">
    <property type="entry name" value="MATH DOMAIN-CONTAINING PROTEIN"/>
    <property type="match status" value="1"/>
</dbReference>
<keyword evidence="1" id="KW-0175">Coiled coil</keyword>
<protein>
    <submittedName>
        <fullName evidence="3">Ubiquitin carboxyl-terminal hydrolase 12</fullName>
    </submittedName>
</protein>
<evidence type="ECO:0000259" key="2">
    <source>
        <dbReference type="PROSITE" id="PS50144"/>
    </source>
</evidence>
<dbReference type="GO" id="GO:0016787">
    <property type="term" value="F:hydrolase activity"/>
    <property type="evidence" value="ECO:0007669"/>
    <property type="project" value="UniProtKB-KW"/>
</dbReference>
<proteinExistence type="predicted"/>
<dbReference type="InterPro" id="IPR002083">
    <property type="entry name" value="MATH/TRAF_dom"/>
</dbReference>
<gene>
    <name evidence="3" type="primary">UBP12_9</name>
    <name evidence="3" type="ORF">CFP56_015188</name>
</gene>
<name>A0AAW0KRY3_QUESU</name>
<keyword evidence="4" id="KW-1185">Reference proteome</keyword>
<dbReference type="InterPro" id="IPR008974">
    <property type="entry name" value="TRAF-like"/>
</dbReference>
<dbReference type="AlphaFoldDB" id="A0AAW0KRY3"/>
<keyword evidence="3" id="KW-0378">Hydrolase</keyword>
<evidence type="ECO:0000256" key="1">
    <source>
        <dbReference type="ARBA" id="ARBA00023054"/>
    </source>
</evidence>
<comment type="caution">
    <text evidence="3">The sequence shown here is derived from an EMBL/GenBank/DDBJ whole genome shotgun (WGS) entry which is preliminary data.</text>
</comment>
<dbReference type="SUPFAM" id="SSF49599">
    <property type="entry name" value="TRAF domain-like"/>
    <property type="match status" value="1"/>
</dbReference>
<dbReference type="Gene3D" id="2.60.210.10">
    <property type="entry name" value="Apoptosis, Tumor Necrosis Factor Receptor Associated Protein 2, Chain A"/>
    <property type="match status" value="1"/>
</dbReference>
<dbReference type="InterPro" id="IPR050804">
    <property type="entry name" value="MCC"/>
</dbReference>
<dbReference type="CDD" id="cd00121">
    <property type="entry name" value="MATH"/>
    <property type="match status" value="1"/>
</dbReference>
<dbReference type="EMBL" id="PKMF04000238">
    <property type="protein sequence ID" value="KAK7841564.1"/>
    <property type="molecule type" value="Genomic_DNA"/>
</dbReference>
<dbReference type="Proteomes" id="UP000237347">
    <property type="component" value="Unassembled WGS sequence"/>
</dbReference>
<evidence type="ECO:0000313" key="4">
    <source>
        <dbReference type="Proteomes" id="UP000237347"/>
    </source>
</evidence>
<accession>A0AAW0KRY3</accession>
<dbReference type="PANTHER" id="PTHR46236">
    <property type="entry name" value="TRAF-LIKE SUPERFAMILY PROTEIN"/>
    <property type="match status" value="1"/>
</dbReference>
<evidence type="ECO:0000313" key="3">
    <source>
        <dbReference type="EMBL" id="KAK7841564.1"/>
    </source>
</evidence>
<reference evidence="3 4" key="1">
    <citation type="journal article" date="2018" name="Sci. Data">
        <title>The draft genome sequence of cork oak.</title>
        <authorList>
            <person name="Ramos A.M."/>
            <person name="Usie A."/>
            <person name="Barbosa P."/>
            <person name="Barros P.M."/>
            <person name="Capote T."/>
            <person name="Chaves I."/>
            <person name="Simoes F."/>
            <person name="Abreu I."/>
            <person name="Carrasquinho I."/>
            <person name="Faro C."/>
            <person name="Guimaraes J.B."/>
            <person name="Mendonca D."/>
            <person name="Nobrega F."/>
            <person name="Rodrigues L."/>
            <person name="Saibo N.J.M."/>
            <person name="Varela M.C."/>
            <person name="Egas C."/>
            <person name="Matos J."/>
            <person name="Miguel C.M."/>
            <person name="Oliveira M.M."/>
            <person name="Ricardo C.P."/>
            <person name="Goncalves S."/>
        </authorList>
    </citation>
    <scope>NUCLEOTIDE SEQUENCE [LARGE SCALE GENOMIC DNA]</scope>
    <source>
        <strain evidence="4">cv. HL8</strain>
    </source>
</reference>
<sequence length="64" mass="7393">MQKKEAFLIYFFPLTAKHWFSASCNDWGFSQLLSRKDLEDASKGFLVEDTLIVEAEIMVMSTVK</sequence>
<organism evidence="3 4">
    <name type="scientific">Quercus suber</name>
    <name type="common">Cork oak</name>
    <dbReference type="NCBI Taxonomy" id="58331"/>
    <lineage>
        <taxon>Eukaryota</taxon>
        <taxon>Viridiplantae</taxon>
        <taxon>Streptophyta</taxon>
        <taxon>Embryophyta</taxon>
        <taxon>Tracheophyta</taxon>
        <taxon>Spermatophyta</taxon>
        <taxon>Magnoliopsida</taxon>
        <taxon>eudicotyledons</taxon>
        <taxon>Gunneridae</taxon>
        <taxon>Pentapetalae</taxon>
        <taxon>rosids</taxon>
        <taxon>fabids</taxon>
        <taxon>Fagales</taxon>
        <taxon>Fagaceae</taxon>
        <taxon>Quercus</taxon>
    </lineage>
</organism>